<dbReference type="Gene3D" id="1.10.10.10">
    <property type="entry name" value="Winged helix-like DNA-binding domain superfamily/Winged helix DNA-binding domain"/>
    <property type="match status" value="1"/>
</dbReference>
<dbReference type="InterPro" id="IPR036388">
    <property type="entry name" value="WH-like_DNA-bd_sf"/>
</dbReference>
<evidence type="ECO:0000256" key="4">
    <source>
        <dbReference type="ARBA" id="ARBA00023163"/>
    </source>
</evidence>
<dbReference type="CDD" id="cd08422">
    <property type="entry name" value="PBP2_CrgA_like"/>
    <property type="match status" value="1"/>
</dbReference>
<gene>
    <name evidence="6" type="ORF">K678_03100</name>
</gene>
<dbReference type="SUPFAM" id="SSF53850">
    <property type="entry name" value="Periplasmic binding protein-like II"/>
    <property type="match status" value="1"/>
</dbReference>
<sequence>MDTVAVAILVAAAQAGSLSAAARRLHLTPMSATRRLAALERDLGVRLLHRTTRSVALTPEGEAFLPFAQTLIESEAAGRARLHEATLQVSGLLRVTAPVAFGRKIIAPLVPGLLRDHPDLQIELHLNDAVVDLVAAGFDLAIRIAPLRDSELIARRLADSTRVLCAAPSYVAARGLPERLDDLAAHECLASTGTTHWTFRVNGKEHKVRIAGRFTSNGIDGLHQACLGGAGIALLALWNVRDDLRSGRLVRVPLGDVCPEERSIWAVYPSARYVLPKLRAFLSVLEAELARD</sequence>
<dbReference type="PATRIC" id="fig|1316936.3.peg.625"/>
<dbReference type="EMBL" id="AQPH01000006">
    <property type="protein sequence ID" value="EPY03044.1"/>
    <property type="molecule type" value="Genomic_DNA"/>
</dbReference>
<feature type="domain" description="HTH lysR-type" evidence="5">
    <location>
        <begin position="1"/>
        <end position="58"/>
    </location>
</feature>
<dbReference type="GO" id="GO:0003700">
    <property type="term" value="F:DNA-binding transcription factor activity"/>
    <property type="evidence" value="ECO:0007669"/>
    <property type="project" value="InterPro"/>
</dbReference>
<evidence type="ECO:0000259" key="5">
    <source>
        <dbReference type="PROSITE" id="PS50931"/>
    </source>
</evidence>
<dbReference type="PANTHER" id="PTHR30537:SF5">
    <property type="entry name" value="HTH-TYPE TRANSCRIPTIONAL ACTIVATOR TTDR-RELATED"/>
    <property type="match status" value="1"/>
</dbReference>
<evidence type="ECO:0000313" key="6">
    <source>
        <dbReference type="EMBL" id="EPY03044.1"/>
    </source>
</evidence>
<reference evidence="6 7" key="1">
    <citation type="submission" date="2013-04" db="EMBL/GenBank/DDBJ databases">
        <authorList>
            <person name="Kuznetsov B."/>
            <person name="Ivanovsky R."/>
        </authorList>
    </citation>
    <scope>NUCLEOTIDE SEQUENCE [LARGE SCALE GENOMIC DNA]</scope>
    <source>
        <strain evidence="6 7">MGU-K5</strain>
    </source>
</reference>
<keyword evidence="3" id="KW-0238">DNA-binding</keyword>
<dbReference type="Pfam" id="PF03466">
    <property type="entry name" value="LysR_substrate"/>
    <property type="match status" value="1"/>
</dbReference>
<dbReference type="Proteomes" id="UP000015350">
    <property type="component" value="Unassembled WGS sequence"/>
</dbReference>
<organism evidence="6 7">
    <name type="scientific">Magnetospirillum fulvum MGU-K5</name>
    <dbReference type="NCBI Taxonomy" id="1316936"/>
    <lineage>
        <taxon>Bacteria</taxon>
        <taxon>Pseudomonadati</taxon>
        <taxon>Pseudomonadota</taxon>
        <taxon>Alphaproteobacteria</taxon>
        <taxon>Rhodospirillales</taxon>
        <taxon>Rhodospirillaceae</taxon>
        <taxon>Magnetospirillum</taxon>
    </lineage>
</organism>
<dbReference type="SUPFAM" id="SSF46785">
    <property type="entry name" value="Winged helix' DNA-binding domain"/>
    <property type="match status" value="1"/>
</dbReference>
<keyword evidence="2" id="KW-0805">Transcription regulation</keyword>
<dbReference type="eggNOG" id="COG0583">
    <property type="taxonomic scope" value="Bacteria"/>
</dbReference>
<evidence type="ECO:0000256" key="1">
    <source>
        <dbReference type="ARBA" id="ARBA00009437"/>
    </source>
</evidence>
<dbReference type="OrthoDB" id="9812435at2"/>
<evidence type="ECO:0000313" key="7">
    <source>
        <dbReference type="Proteomes" id="UP000015350"/>
    </source>
</evidence>
<dbReference type="InterPro" id="IPR005119">
    <property type="entry name" value="LysR_subst-bd"/>
</dbReference>
<dbReference type="InterPro" id="IPR036390">
    <property type="entry name" value="WH_DNA-bd_sf"/>
</dbReference>
<evidence type="ECO:0000256" key="3">
    <source>
        <dbReference type="ARBA" id="ARBA00023125"/>
    </source>
</evidence>
<dbReference type="Pfam" id="PF00126">
    <property type="entry name" value="HTH_1"/>
    <property type="match status" value="1"/>
</dbReference>
<dbReference type="GO" id="GO:0043565">
    <property type="term" value="F:sequence-specific DNA binding"/>
    <property type="evidence" value="ECO:0007669"/>
    <property type="project" value="TreeGrafter"/>
</dbReference>
<comment type="caution">
    <text evidence="6">The sequence shown here is derived from an EMBL/GenBank/DDBJ whole genome shotgun (WGS) entry which is preliminary data.</text>
</comment>
<dbReference type="Gene3D" id="3.40.190.290">
    <property type="match status" value="1"/>
</dbReference>
<dbReference type="InterPro" id="IPR000847">
    <property type="entry name" value="LysR_HTH_N"/>
</dbReference>
<evidence type="ECO:0000256" key="2">
    <source>
        <dbReference type="ARBA" id="ARBA00023015"/>
    </source>
</evidence>
<accession>S9SE85</accession>
<dbReference type="InterPro" id="IPR058163">
    <property type="entry name" value="LysR-type_TF_proteobact-type"/>
</dbReference>
<dbReference type="PROSITE" id="PS50931">
    <property type="entry name" value="HTH_LYSR"/>
    <property type="match status" value="1"/>
</dbReference>
<name>S9SE85_MAGFU</name>
<dbReference type="FunFam" id="3.40.190.290:FF:000001">
    <property type="entry name" value="Transcriptional regulator, LysR family"/>
    <property type="match status" value="1"/>
</dbReference>
<dbReference type="PANTHER" id="PTHR30537">
    <property type="entry name" value="HTH-TYPE TRANSCRIPTIONAL REGULATOR"/>
    <property type="match status" value="1"/>
</dbReference>
<comment type="similarity">
    <text evidence="1">Belongs to the LysR transcriptional regulatory family.</text>
</comment>
<proteinExistence type="inferred from homology"/>
<dbReference type="STRING" id="1316936.K678_03100"/>
<dbReference type="GO" id="GO:0006351">
    <property type="term" value="P:DNA-templated transcription"/>
    <property type="evidence" value="ECO:0007669"/>
    <property type="project" value="TreeGrafter"/>
</dbReference>
<keyword evidence="4" id="KW-0804">Transcription</keyword>
<dbReference type="RefSeq" id="WP_021131000.1">
    <property type="nucleotide sequence ID" value="NZ_AQPH01000006.1"/>
</dbReference>
<protein>
    <submittedName>
        <fullName evidence="6">LysR family transcriptional regulator</fullName>
    </submittedName>
</protein>
<dbReference type="AlphaFoldDB" id="S9SE85"/>